<dbReference type="GO" id="GO:0003677">
    <property type="term" value="F:DNA binding"/>
    <property type="evidence" value="ECO:0007669"/>
    <property type="project" value="UniProtKB-KW"/>
</dbReference>
<keyword evidence="2" id="KW-0238">DNA-binding</keyword>
<name>A0A2T0TDF9_9PSEU</name>
<dbReference type="AlphaFoldDB" id="A0A2T0TDF9"/>
<proteinExistence type="predicted"/>
<reference evidence="5 6" key="1">
    <citation type="submission" date="2018-03" db="EMBL/GenBank/DDBJ databases">
        <title>Genomic Encyclopedia of Archaeal and Bacterial Type Strains, Phase II (KMG-II): from individual species to whole genera.</title>
        <authorList>
            <person name="Goeker M."/>
        </authorList>
    </citation>
    <scope>NUCLEOTIDE SEQUENCE [LARGE SCALE GENOMIC DNA]</scope>
    <source>
        <strain evidence="5 6">DSM 44720</strain>
    </source>
</reference>
<protein>
    <submittedName>
        <fullName evidence="5">ArsR family transcriptional regulator</fullName>
    </submittedName>
</protein>
<dbReference type="PRINTS" id="PR00778">
    <property type="entry name" value="HTHARSR"/>
</dbReference>
<evidence type="ECO:0000256" key="2">
    <source>
        <dbReference type="ARBA" id="ARBA00023125"/>
    </source>
</evidence>
<keyword evidence="1" id="KW-0805">Transcription regulation</keyword>
<dbReference type="InterPro" id="IPR011991">
    <property type="entry name" value="ArsR-like_HTH"/>
</dbReference>
<dbReference type="CDD" id="cd00090">
    <property type="entry name" value="HTH_ARSR"/>
    <property type="match status" value="1"/>
</dbReference>
<dbReference type="InterPro" id="IPR036388">
    <property type="entry name" value="WH-like_DNA-bd_sf"/>
</dbReference>
<dbReference type="EMBL" id="PVTF01000003">
    <property type="protein sequence ID" value="PRY43702.1"/>
    <property type="molecule type" value="Genomic_DNA"/>
</dbReference>
<evidence type="ECO:0000259" key="4">
    <source>
        <dbReference type="PROSITE" id="PS50987"/>
    </source>
</evidence>
<dbReference type="PANTHER" id="PTHR33154:SF12">
    <property type="entry name" value="TRANSCRIPTIONAL REGULATORY PROTEIN"/>
    <property type="match status" value="1"/>
</dbReference>
<gene>
    <name evidence="5" type="ORF">CLV43_103449</name>
</gene>
<sequence length="105" mass="11604">MGDMDHALPHPEPDEIRIEAVLQALADPVRLTIVRALAESETGIACGCIELPISKSTRTHHIRTLREAGVVWVRAEGTSRISTLRREDLDKLYPGLLDGVLSARR</sequence>
<dbReference type="Proteomes" id="UP000239494">
    <property type="component" value="Unassembled WGS sequence"/>
</dbReference>
<dbReference type="InterPro" id="IPR001845">
    <property type="entry name" value="HTH_ArsR_DNA-bd_dom"/>
</dbReference>
<comment type="caution">
    <text evidence="5">The sequence shown here is derived from an EMBL/GenBank/DDBJ whole genome shotgun (WGS) entry which is preliminary data.</text>
</comment>
<evidence type="ECO:0000256" key="1">
    <source>
        <dbReference type="ARBA" id="ARBA00023015"/>
    </source>
</evidence>
<dbReference type="Gene3D" id="1.10.10.10">
    <property type="entry name" value="Winged helix-like DNA-binding domain superfamily/Winged helix DNA-binding domain"/>
    <property type="match status" value="1"/>
</dbReference>
<organism evidence="5 6">
    <name type="scientific">Umezawaea tangerina</name>
    <dbReference type="NCBI Taxonomy" id="84725"/>
    <lineage>
        <taxon>Bacteria</taxon>
        <taxon>Bacillati</taxon>
        <taxon>Actinomycetota</taxon>
        <taxon>Actinomycetes</taxon>
        <taxon>Pseudonocardiales</taxon>
        <taxon>Pseudonocardiaceae</taxon>
        <taxon>Umezawaea</taxon>
    </lineage>
</organism>
<evidence type="ECO:0000313" key="5">
    <source>
        <dbReference type="EMBL" id="PRY43702.1"/>
    </source>
</evidence>
<dbReference type="InterPro" id="IPR036390">
    <property type="entry name" value="WH_DNA-bd_sf"/>
</dbReference>
<dbReference type="SMART" id="SM00418">
    <property type="entry name" value="HTH_ARSR"/>
    <property type="match status" value="1"/>
</dbReference>
<dbReference type="PANTHER" id="PTHR33154">
    <property type="entry name" value="TRANSCRIPTIONAL REGULATOR, ARSR FAMILY"/>
    <property type="match status" value="1"/>
</dbReference>
<evidence type="ECO:0000313" key="6">
    <source>
        <dbReference type="Proteomes" id="UP000239494"/>
    </source>
</evidence>
<dbReference type="SUPFAM" id="SSF46785">
    <property type="entry name" value="Winged helix' DNA-binding domain"/>
    <property type="match status" value="1"/>
</dbReference>
<dbReference type="OrthoDB" id="4471357at2"/>
<keyword evidence="3" id="KW-0804">Transcription</keyword>
<keyword evidence="6" id="KW-1185">Reference proteome</keyword>
<evidence type="ECO:0000256" key="3">
    <source>
        <dbReference type="ARBA" id="ARBA00023163"/>
    </source>
</evidence>
<accession>A0A2T0TDF9</accession>
<dbReference type="Pfam" id="PF01022">
    <property type="entry name" value="HTH_5"/>
    <property type="match status" value="1"/>
</dbReference>
<dbReference type="PROSITE" id="PS50987">
    <property type="entry name" value="HTH_ARSR_2"/>
    <property type="match status" value="1"/>
</dbReference>
<feature type="domain" description="HTH arsR-type" evidence="4">
    <location>
        <begin position="10"/>
        <end position="104"/>
    </location>
</feature>
<dbReference type="InterPro" id="IPR051081">
    <property type="entry name" value="HTH_MetalResp_TranReg"/>
</dbReference>
<dbReference type="GO" id="GO:0003700">
    <property type="term" value="F:DNA-binding transcription factor activity"/>
    <property type="evidence" value="ECO:0007669"/>
    <property type="project" value="InterPro"/>
</dbReference>